<reference evidence="2 3" key="1">
    <citation type="journal article" date="2020" name="Cell">
        <title>Large-Scale Comparative Analyses of Tick Genomes Elucidate Their Genetic Diversity and Vector Capacities.</title>
        <authorList>
            <consortium name="Tick Genome and Microbiome Consortium (TIGMIC)"/>
            <person name="Jia N."/>
            <person name="Wang J."/>
            <person name="Shi W."/>
            <person name="Du L."/>
            <person name="Sun Y."/>
            <person name="Zhan W."/>
            <person name="Jiang J.F."/>
            <person name="Wang Q."/>
            <person name="Zhang B."/>
            <person name="Ji P."/>
            <person name="Bell-Sakyi L."/>
            <person name="Cui X.M."/>
            <person name="Yuan T.T."/>
            <person name="Jiang B.G."/>
            <person name="Yang W.F."/>
            <person name="Lam T.T."/>
            <person name="Chang Q.C."/>
            <person name="Ding S.J."/>
            <person name="Wang X.J."/>
            <person name="Zhu J.G."/>
            <person name="Ruan X.D."/>
            <person name="Zhao L."/>
            <person name="Wei J.T."/>
            <person name="Ye R.Z."/>
            <person name="Que T.C."/>
            <person name="Du C.H."/>
            <person name="Zhou Y.H."/>
            <person name="Cheng J.X."/>
            <person name="Dai P.F."/>
            <person name="Guo W.B."/>
            <person name="Han X.H."/>
            <person name="Huang E.J."/>
            <person name="Li L.F."/>
            <person name="Wei W."/>
            <person name="Gao Y.C."/>
            <person name="Liu J.Z."/>
            <person name="Shao H.Z."/>
            <person name="Wang X."/>
            <person name="Wang C.C."/>
            <person name="Yang T.C."/>
            <person name="Huo Q.B."/>
            <person name="Li W."/>
            <person name="Chen H.Y."/>
            <person name="Chen S.E."/>
            <person name="Zhou L.G."/>
            <person name="Ni X.B."/>
            <person name="Tian J.H."/>
            <person name="Sheng Y."/>
            <person name="Liu T."/>
            <person name="Pan Y.S."/>
            <person name="Xia L.Y."/>
            <person name="Li J."/>
            <person name="Zhao F."/>
            <person name="Cao W.C."/>
        </authorList>
    </citation>
    <scope>NUCLEOTIDE SEQUENCE [LARGE SCALE GENOMIC DNA]</scope>
    <source>
        <strain evidence="2">HaeL-2018</strain>
    </source>
</reference>
<comment type="caution">
    <text evidence="2">The sequence shown here is derived from an EMBL/GenBank/DDBJ whole genome shotgun (WGS) entry which is preliminary data.</text>
</comment>
<dbReference type="OMA" id="NICCKEI"/>
<evidence type="ECO:0000313" key="2">
    <source>
        <dbReference type="EMBL" id="KAH9366899.1"/>
    </source>
</evidence>
<keyword evidence="3" id="KW-1185">Reference proteome</keyword>
<sequence>MSSSSESRCCREIPRVDARVPEGEKCITSHQTFRDGCLNIHALEIAYYALMENRPALLDGMDIHRYTAYRQFVRWIWHVLGAGRRVPLPSCVVSSVRDTFPSEAYTDLSTPSLKRNK</sequence>
<evidence type="ECO:0000313" key="3">
    <source>
        <dbReference type="Proteomes" id="UP000821853"/>
    </source>
</evidence>
<protein>
    <recommendedName>
        <fullName evidence="1">P2X purinoreceptor 7 intracellular domain-containing protein</fullName>
    </recommendedName>
</protein>
<dbReference type="PANTHER" id="PTHR36981">
    <property type="entry name" value="ZGC:195170"/>
    <property type="match status" value="1"/>
</dbReference>
<proteinExistence type="predicted"/>
<dbReference type="VEuPathDB" id="VectorBase:HLOH_055578"/>
<dbReference type="AlphaFoldDB" id="A0A9J6FVU3"/>
<dbReference type="PANTHER" id="PTHR36981:SF1">
    <property type="entry name" value="P2X PURINORECEPTOR 7 INTRACELLULAR DOMAIN-CONTAINING PROTEIN"/>
    <property type="match status" value="1"/>
</dbReference>
<dbReference type="InterPro" id="IPR046815">
    <property type="entry name" value="P2RX7_C"/>
</dbReference>
<dbReference type="EMBL" id="JABSTR010000004">
    <property type="protein sequence ID" value="KAH9366899.1"/>
    <property type="molecule type" value="Genomic_DNA"/>
</dbReference>
<organism evidence="2 3">
    <name type="scientific">Haemaphysalis longicornis</name>
    <name type="common">Bush tick</name>
    <dbReference type="NCBI Taxonomy" id="44386"/>
    <lineage>
        <taxon>Eukaryota</taxon>
        <taxon>Metazoa</taxon>
        <taxon>Ecdysozoa</taxon>
        <taxon>Arthropoda</taxon>
        <taxon>Chelicerata</taxon>
        <taxon>Arachnida</taxon>
        <taxon>Acari</taxon>
        <taxon>Parasitiformes</taxon>
        <taxon>Ixodida</taxon>
        <taxon>Ixodoidea</taxon>
        <taxon>Ixodidae</taxon>
        <taxon>Haemaphysalinae</taxon>
        <taxon>Haemaphysalis</taxon>
    </lineage>
</organism>
<dbReference type="Pfam" id="PF20478">
    <property type="entry name" value="P2RX7_C"/>
    <property type="match status" value="1"/>
</dbReference>
<name>A0A9J6FVU3_HAELO</name>
<evidence type="ECO:0000259" key="1">
    <source>
        <dbReference type="Pfam" id="PF20478"/>
    </source>
</evidence>
<gene>
    <name evidence="2" type="ORF">HPB48_022087</name>
</gene>
<accession>A0A9J6FVU3</accession>
<dbReference type="OrthoDB" id="6343871at2759"/>
<feature type="domain" description="P2X purinoreceptor 7 intracellular" evidence="1">
    <location>
        <begin position="6"/>
        <end position="103"/>
    </location>
</feature>
<dbReference type="Proteomes" id="UP000821853">
    <property type="component" value="Chromosome 2"/>
</dbReference>